<dbReference type="PROSITE" id="PS51186">
    <property type="entry name" value="GNAT"/>
    <property type="match status" value="1"/>
</dbReference>
<keyword evidence="1" id="KW-0808">Transferase</keyword>
<dbReference type="EMBL" id="JAFBEH010000066">
    <property type="protein sequence ID" value="MBM7643694.1"/>
    <property type="molecule type" value="Genomic_DNA"/>
</dbReference>
<protein>
    <submittedName>
        <fullName evidence="4">Ribosomal protein S18 acetylase RimI-like enzyme</fullName>
    </submittedName>
</protein>
<dbReference type="Proteomes" id="UP000697472">
    <property type="component" value="Unassembled WGS sequence"/>
</dbReference>
<organism evidence="4 5">
    <name type="scientific">Streptococcus loxodontisalivarius</name>
    <dbReference type="NCBI Taxonomy" id="1349415"/>
    <lineage>
        <taxon>Bacteria</taxon>
        <taxon>Bacillati</taxon>
        <taxon>Bacillota</taxon>
        <taxon>Bacilli</taxon>
        <taxon>Lactobacillales</taxon>
        <taxon>Streptococcaceae</taxon>
        <taxon>Streptococcus</taxon>
    </lineage>
</organism>
<evidence type="ECO:0000256" key="1">
    <source>
        <dbReference type="ARBA" id="ARBA00022679"/>
    </source>
</evidence>
<dbReference type="PANTHER" id="PTHR10908">
    <property type="entry name" value="SEROTONIN N-ACETYLTRANSFERASE"/>
    <property type="match status" value="1"/>
</dbReference>
<dbReference type="SUPFAM" id="SSF55729">
    <property type="entry name" value="Acyl-CoA N-acyltransferases (Nat)"/>
    <property type="match status" value="1"/>
</dbReference>
<sequence>MLIRHAKLEDWDQVAAIELENFAPEEAATPEDMKNRLTYIADTFLVAEINQQVAGYIVGPAVNKRYLTDDLFHEVVPNPAQGGFIAITSLSVNPDFKGQGVGTALIAALKDLAVSQNRQGLNLTCHDYLIPYYEMNGFTDEGISESTHGGATWYNMVWEVPKNG</sequence>
<keyword evidence="5" id="KW-1185">Reference proteome</keyword>
<dbReference type="Pfam" id="PF00583">
    <property type="entry name" value="Acetyltransf_1"/>
    <property type="match status" value="1"/>
</dbReference>
<dbReference type="Gene3D" id="3.40.630.30">
    <property type="match status" value="1"/>
</dbReference>
<evidence type="ECO:0000313" key="4">
    <source>
        <dbReference type="EMBL" id="MBM7643694.1"/>
    </source>
</evidence>
<keyword evidence="2" id="KW-0012">Acyltransferase</keyword>
<dbReference type="InterPro" id="IPR016181">
    <property type="entry name" value="Acyl_CoA_acyltransferase"/>
</dbReference>
<proteinExistence type="predicted"/>
<dbReference type="PANTHER" id="PTHR10908:SF0">
    <property type="entry name" value="SEROTONIN N-ACETYLTRANSFERASE"/>
    <property type="match status" value="1"/>
</dbReference>
<evidence type="ECO:0000259" key="3">
    <source>
        <dbReference type="PROSITE" id="PS51186"/>
    </source>
</evidence>
<comment type="caution">
    <text evidence="4">The sequence shown here is derived from an EMBL/GenBank/DDBJ whole genome shotgun (WGS) entry which is preliminary data.</text>
</comment>
<dbReference type="InterPro" id="IPR051635">
    <property type="entry name" value="SNAT-like"/>
</dbReference>
<dbReference type="InterPro" id="IPR000182">
    <property type="entry name" value="GNAT_dom"/>
</dbReference>
<reference evidence="4 5" key="1">
    <citation type="submission" date="2021-01" db="EMBL/GenBank/DDBJ databases">
        <title>Genomic Encyclopedia of Type Strains, Phase IV (KMG-IV): sequencing the most valuable type-strain genomes for metagenomic binning, comparative biology and taxonomic classification.</title>
        <authorList>
            <person name="Goeker M."/>
        </authorList>
    </citation>
    <scope>NUCLEOTIDE SEQUENCE [LARGE SCALE GENOMIC DNA]</scope>
    <source>
        <strain evidence="4 5">DSM 27382</strain>
    </source>
</reference>
<dbReference type="RefSeq" id="WP_205010533.1">
    <property type="nucleotide sequence ID" value="NZ_JAFBEH010000066.1"/>
</dbReference>
<evidence type="ECO:0000256" key="2">
    <source>
        <dbReference type="ARBA" id="ARBA00023315"/>
    </source>
</evidence>
<name>A0ABS2PUH7_9STRE</name>
<dbReference type="CDD" id="cd04301">
    <property type="entry name" value="NAT_SF"/>
    <property type="match status" value="1"/>
</dbReference>
<feature type="domain" description="N-acetyltransferase" evidence="3">
    <location>
        <begin position="1"/>
        <end position="159"/>
    </location>
</feature>
<gene>
    <name evidence="4" type="ORF">JOC28_002005</name>
</gene>
<accession>A0ABS2PUH7</accession>
<evidence type="ECO:0000313" key="5">
    <source>
        <dbReference type="Proteomes" id="UP000697472"/>
    </source>
</evidence>